<dbReference type="AlphaFoldDB" id="A0A0F9DI13"/>
<comment type="caution">
    <text evidence="1">The sequence shown here is derived from an EMBL/GenBank/DDBJ whole genome shotgun (WGS) entry which is preliminary data.</text>
</comment>
<gene>
    <name evidence="1" type="ORF">LCGC14_2543600</name>
</gene>
<dbReference type="EMBL" id="LAZR01041561">
    <property type="protein sequence ID" value="KKL11658.1"/>
    <property type="molecule type" value="Genomic_DNA"/>
</dbReference>
<reference evidence="1" key="1">
    <citation type="journal article" date="2015" name="Nature">
        <title>Complex archaea that bridge the gap between prokaryotes and eukaryotes.</title>
        <authorList>
            <person name="Spang A."/>
            <person name="Saw J.H."/>
            <person name="Jorgensen S.L."/>
            <person name="Zaremba-Niedzwiedzka K."/>
            <person name="Martijn J."/>
            <person name="Lind A.E."/>
            <person name="van Eijk R."/>
            <person name="Schleper C."/>
            <person name="Guy L."/>
            <person name="Ettema T.J."/>
        </authorList>
    </citation>
    <scope>NUCLEOTIDE SEQUENCE</scope>
</reference>
<name>A0A0F9DI13_9ZZZZ</name>
<evidence type="ECO:0000313" key="1">
    <source>
        <dbReference type="EMBL" id="KKL11658.1"/>
    </source>
</evidence>
<sequence length="71" mass="8632">IGHNYIWHTSPYGDSNFEYLPADYLPTDSLKELRKIWEKKEKDGWLEQYQLELWKVLDNLAKKMGWNEEND</sequence>
<proteinExistence type="predicted"/>
<organism evidence="1">
    <name type="scientific">marine sediment metagenome</name>
    <dbReference type="NCBI Taxonomy" id="412755"/>
    <lineage>
        <taxon>unclassified sequences</taxon>
        <taxon>metagenomes</taxon>
        <taxon>ecological metagenomes</taxon>
    </lineage>
</organism>
<protein>
    <submittedName>
        <fullName evidence="1">Uncharacterized protein</fullName>
    </submittedName>
</protein>
<accession>A0A0F9DI13</accession>
<feature type="non-terminal residue" evidence="1">
    <location>
        <position position="1"/>
    </location>
</feature>